<dbReference type="PANTHER" id="PTHR47926:SF452">
    <property type="entry name" value="PENTATRICOPEPTIDE REPEAT-CONTAINING PROTEIN"/>
    <property type="match status" value="1"/>
</dbReference>
<reference evidence="1" key="1">
    <citation type="submission" date="2019-09" db="EMBL/GenBank/DDBJ databases">
        <authorList>
            <person name="Zhang L."/>
        </authorList>
    </citation>
    <scope>NUCLEOTIDE SEQUENCE</scope>
</reference>
<organism evidence="1">
    <name type="scientific">Nymphaea colorata</name>
    <name type="common">pocket water lily</name>
    <dbReference type="NCBI Taxonomy" id="210225"/>
    <lineage>
        <taxon>Eukaryota</taxon>
        <taxon>Viridiplantae</taxon>
        <taxon>Streptophyta</taxon>
        <taxon>Embryophyta</taxon>
        <taxon>Tracheophyta</taxon>
        <taxon>Spermatophyta</taxon>
        <taxon>Magnoliopsida</taxon>
        <taxon>Nymphaeales</taxon>
        <taxon>Nymphaeaceae</taxon>
        <taxon>Nymphaea</taxon>
    </lineage>
</organism>
<name>A0A5K1BXY0_9MAGN</name>
<proteinExistence type="predicted"/>
<dbReference type="PANTHER" id="PTHR47926">
    <property type="entry name" value="PENTATRICOPEPTIDE REPEAT-CONTAINING PROTEIN"/>
    <property type="match status" value="1"/>
</dbReference>
<evidence type="ECO:0008006" key="2">
    <source>
        <dbReference type="Google" id="ProtNLM"/>
    </source>
</evidence>
<protein>
    <recommendedName>
        <fullName evidence="2">Pentatricopeptide repeat-containing protein</fullName>
    </recommendedName>
</protein>
<dbReference type="AlphaFoldDB" id="A0A5K1BXY0"/>
<gene>
    <name evidence="1" type="ORF">NYM_LOCUS15903</name>
</gene>
<dbReference type="GO" id="GO:0003723">
    <property type="term" value="F:RNA binding"/>
    <property type="evidence" value="ECO:0007669"/>
    <property type="project" value="InterPro"/>
</dbReference>
<sequence>MHGMLGACMVDLLGRSGHLNEAVKFIREIPDDLLTTEWETLLSLCRIHGNLNLGEIASRKVMNLQPIDGVHVLVSNMYAARGMW</sequence>
<accession>A0A5K1BXY0</accession>
<dbReference type="InterPro" id="IPR046960">
    <property type="entry name" value="PPR_At4g14850-like_plant"/>
</dbReference>
<dbReference type="EMBL" id="LR721781">
    <property type="protein sequence ID" value="VVW19253.1"/>
    <property type="molecule type" value="Genomic_DNA"/>
</dbReference>
<evidence type="ECO:0000313" key="1">
    <source>
        <dbReference type="EMBL" id="VVW19253.1"/>
    </source>
</evidence>
<dbReference type="GO" id="GO:0009451">
    <property type="term" value="P:RNA modification"/>
    <property type="evidence" value="ECO:0007669"/>
    <property type="project" value="InterPro"/>
</dbReference>